<dbReference type="PROSITE" id="PS50887">
    <property type="entry name" value="GGDEF"/>
    <property type="match status" value="1"/>
</dbReference>
<keyword evidence="1" id="KW-0472">Membrane</keyword>
<dbReference type="Pfam" id="PF00563">
    <property type="entry name" value="EAL"/>
    <property type="match status" value="1"/>
</dbReference>
<feature type="domain" description="GGDEF" evidence="3">
    <location>
        <begin position="98"/>
        <end position="234"/>
    </location>
</feature>
<dbReference type="InterPro" id="IPR000160">
    <property type="entry name" value="GGDEF_dom"/>
</dbReference>
<reference evidence="4" key="1">
    <citation type="submission" date="2022-10" db="EMBL/GenBank/DDBJ databases">
        <title>Roseovarius pelagicus sp. nov., isolated from Arctic seawater.</title>
        <authorList>
            <person name="Hong Y.W."/>
            <person name="Hwang C.Y."/>
        </authorList>
    </citation>
    <scope>NUCLEOTIDE SEQUENCE</scope>
    <source>
        <strain evidence="4">HL-MP18</strain>
    </source>
</reference>
<dbReference type="SMART" id="SM00267">
    <property type="entry name" value="GGDEF"/>
    <property type="match status" value="1"/>
</dbReference>
<keyword evidence="5" id="KW-1185">Reference proteome</keyword>
<evidence type="ECO:0000313" key="5">
    <source>
        <dbReference type="Proteomes" id="UP001064087"/>
    </source>
</evidence>
<dbReference type="CDD" id="cd01948">
    <property type="entry name" value="EAL"/>
    <property type="match status" value="1"/>
</dbReference>
<evidence type="ECO:0000259" key="3">
    <source>
        <dbReference type="PROSITE" id="PS50887"/>
    </source>
</evidence>
<organism evidence="4 5">
    <name type="scientific">Roseovarius pelagicus</name>
    <dbReference type="NCBI Taxonomy" id="2980108"/>
    <lineage>
        <taxon>Bacteria</taxon>
        <taxon>Pseudomonadati</taxon>
        <taxon>Pseudomonadota</taxon>
        <taxon>Alphaproteobacteria</taxon>
        <taxon>Rhodobacterales</taxon>
        <taxon>Roseobacteraceae</taxon>
        <taxon>Roseovarius</taxon>
    </lineage>
</organism>
<dbReference type="SMART" id="SM00052">
    <property type="entry name" value="EAL"/>
    <property type="match status" value="1"/>
</dbReference>
<dbReference type="SUPFAM" id="SSF55073">
    <property type="entry name" value="Nucleotide cyclase"/>
    <property type="match status" value="1"/>
</dbReference>
<evidence type="ECO:0000313" key="4">
    <source>
        <dbReference type="EMBL" id="UXX84795.1"/>
    </source>
</evidence>
<accession>A0ABY6DGY5</accession>
<dbReference type="InterPro" id="IPR050706">
    <property type="entry name" value="Cyclic-di-GMP_PDE-like"/>
</dbReference>
<name>A0ABY6DGY5_9RHOB</name>
<dbReference type="Gene3D" id="3.20.20.450">
    <property type="entry name" value="EAL domain"/>
    <property type="match status" value="1"/>
</dbReference>
<sequence>MNTRLAAFLTGLRRYLRYGLVGPSALAFLPALVLGGFWLGGEEMLIMLALGYPVCLAFTGIWSHPQGDDWHTDDDMTDREALETALQRNAERATTASRRTACILLQIDDHTDLPQRYGKDATEAMFATLLARLKSVLRGRDDVCRLDGARFAVCVAPVRQLDLGNALHLANRLQQAVEEAVIINGATVYNSASVGLSLDINLLRKTGVALLEAAETALAEAVRHGPSATRAYSQEMHAPMILGNENHITEASEALDNGHIGPWYQPQVSTDTGRVTGFEALARWTHPERGMISPAEFLPALEQTSKMERLGEVMLYGALNALKSWDAAGLDVPRIGVNFASEELRNPHLVKKIEWELDRFELDPKRLCIEVLETVVASSPDDTVVRNISGLSKLGCLIDLDDFGTGHASISSIRRFDVQRLKIDRSFVTKVDRDPEQQRMVSAILLMAERLGLDTLAEGVETVGEHAMLAQLGCGHVQGFGIGRPMPLEHTQEWTHAHLAKLASPPKIGKQLG</sequence>
<dbReference type="RefSeq" id="WP_263048919.1">
    <property type="nucleotide sequence ID" value="NZ_CP106738.1"/>
</dbReference>
<dbReference type="Proteomes" id="UP001064087">
    <property type="component" value="Chromosome"/>
</dbReference>
<feature type="domain" description="EAL" evidence="2">
    <location>
        <begin position="244"/>
        <end position="499"/>
    </location>
</feature>
<dbReference type="Gene3D" id="3.30.70.270">
    <property type="match status" value="1"/>
</dbReference>
<dbReference type="PANTHER" id="PTHR33121:SF70">
    <property type="entry name" value="SIGNALING PROTEIN YKOW"/>
    <property type="match status" value="1"/>
</dbReference>
<dbReference type="NCBIfam" id="TIGR00254">
    <property type="entry name" value="GGDEF"/>
    <property type="match status" value="1"/>
</dbReference>
<keyword evidence="1" id="KW-0812">Transmembrane</keyword>
<dbReference type="SUPFAM" id="SSF141868">
    <property type="entry name" value="EAL domain-like"/>
    <property type="match status" value="1"/>
</dbReference>
<dbReference type="InterPro" id="IPR001633">
    <property type="entry name" value="EAL_dom"/>
</dbReference>
<evidence type="ECO:0000256" key="1">
    <source>
        <dbReference type="SAM" id="Phobius"/>
    </source>
</evidence>
<dbReference type="Pfam" id="PF00990">
    <property type="entry name" value="GGDEF"/>
    <property type="match status" value="1"/>
</dbReference>
<dbReference type="InterPro" id="IPR035919">
    <property type="entry name" value="EAL_sf"/>
</dbReference>
<dbReference type="PROSITE" id="PS50883">
    <property type="entry name" value="EAL"/>
    <property type="match status" value="1"/>
</dbReference>
<dbReference type="InterPro" id="IPR029787">
    <property type="entry name" value="Nucleotide_cyclase"/>
</dbReference>
<dbReference type="PANTHER" id="PTHR33121">
    <property type="entry name" value="CYCLIC DI-GMP PHOSPHODIESTERASE PDEF"/>
    <property type="match status" value="1"/>
</dbReference>
<protein>
    <submittedName>
        <fullName evidence="4">GGDEF domain-containing phosphodiesterase</fullName>
    </submittedName>
</protein>
<gene>
    <name evidence="4" type="ORF">N7U68_09220</name>
</gene>
<dbReference type="EMBL" id="CP106738">
    <property type="protein sequence ID" value="UXX84795.1"/>
    <property type="molecule type" value="Genomic_DNA"/>
</dbReference>
<proteinExistence type="predicted"/>
<dbReference type="InterPro" id="IPR043128">
    <property type="entry name" value="Rev_trsase/Diguanyl_cyclase"/>
</dbReference>
<keyword evidence="1" id="KW-1133">Transmembrane helix</keyword>
<evidence type="ECO:0000259" key="2">
    <source>
        <dbReference type="PROSITE" id="PS50883"/>
    </source>
</evidence>
<feature type="transmembrane region" description="Helical" evidence="1">
    <location>
        <begin position="20"/>
        <end position="39"/>
    </location>
</feature>